<keyword evidence="1 5" id="KW-0719">Serine esterase</keyword>
<reference evidence="7 8" key="1">
    <citation type="submission" date="2019-07" db="EMBL/GenBank/DDBJ databases">
        <authorList>
            <person name="Yang M."/>
            <person name="Zhao D."/>
            <person name="Xiang H."/>
        </authorList>
    </citation>
    <scope>NUCLEOTIDE SEQUENCE [LARGE SCALE GENOMIC DNA]</scope>
    <source>
        <strain evidence="7 8">IM1326</strain>
    </source>
</reference>
<feature type="active site" evidence="5">
    <location>
        <position position="247"/>
    </location>
</feature>
<dbReference type="GO" id="GO:0090499">
    <property type="term" value="F:pimelyl-[acyl-carrier protein] methyl ester esterase activity"/>
    <property type="evidence" value="ECO:0007669"/>
    <property type="project" value="UniProtKB-EC"/>
</dbReference>
<feature type="active site" description="Nucleophile" evidence="5">
    <location>
        <position position="92"/>
    </location>
</feature>
<dbReference type="SUPFAM" id="SSF53474">
    <property type="entry name" value="alpha/beta-Hydrolases"/>
    <property type="match status" value="1"/>
</dbReference>
<comment type="similarity">
    <text evidence="5">Belongs to the AB hydrolase superfamily. Carboxylesterase BioH family.</text>
</comment>
<evidence type="ECO:0000256" key="1">
    <source>
        <dbReference type="ARBA" id="ARBA00022487"/>
    </source>
</evidence>
<protein>
    <recommendedName>
        <fullName evidence="5">Pimeloyl-[acyl-carrier protein] methyl ester esterase</fullName>
        <ecNumber evidence="5">3.1.1.85</ecNumber>
    </recommendedName>
    <alternativeName>
        <fullName evidence="5">Biotin synthesis protein BioH</fullName>
    </alternativeName>
    <alternativeName>
        <fullName evidence="5">Carboxylesterase BioH</fullName>
    </alternativeName>
</protein>
<feature type="active site" evidence="5">
    <location>
        <position position="217"/>
    </location>
</feature>
<evidence type="ECO:0000256" key="3">
    <source>
        <dbReference type="ARBA" id="ARBA00022756"/>
    </source>
</evidence>
<evidence type="ECO:0000256" key="5">
    <source>
        <dbReference type="HAMAP-Rule" id="MF_01260"/>
    </source>
</evidence>
<dbReference type="Gene3D" id="3.40.50.1820">
    <property type="entry name" value="alpha/beta hydrolase"/>
    <property type="match status" value="1"/>
</dbReference>
<evidence type="ECO:0000259" key="6">
    <source>
        <dbReference type="Pfam" id="PF00561"/>
    </source>
</evidence>
<dbReference type="HAMAP" id="MF_01260">
    <property type="entry name" value="Carboxylester"/>
    <property type="match status" value="1"/>
</dbReference>
<evidence type="ECO:0000256" key="4">
    <source>
        <dbReference type="ARBA" id="ARBA00022801"/>
    </source>
</evidence>
<organism evidence="7 8">
    <name type="scientific">Aliidiomarina halalkaliphila</name>
    <dbReference type="NCBI Taxonomy" id="2593535"/>
    <lineage>
        <taxon>Bacteria</taxon>
        <taxon>Pseudomonadati</taxon>
        <taxon>Pseudomonadota</taxon>
        <taxon>Gammaproteobacteria</taxon>
        <taxon>Alteromonadales</taxon>
        <taxon>Idiomarinaceae</taxon>
        <taxon>Aliidiomarina</taxon>
    </lineage>
</organism>
<dbReference type="Pfam" id="PF00561">
    <property type="entry name" value="Abhydrolase_1"/>
    <property type="match status" value="1"/>
</dbReference>
<dbReference type="InterPro" id="IPR010076">
    <property type="entry name" value="BioH"/>
</dbReference>
<comment type="catalytic activity">
    <reaction evidence="5">
        <text>6-carboxyhexanoyl-[ACP] methyl ester + H2O = 6-carboxyhexanoyl-[ACP] + methanol + H(+)</text>
        <dbReference type="Rhea" id="RHEA:42700"/>
        <dbReference type="Rhea" id="RHEA-COMP:9955"/>
        <dbReference type="Rhea" id="RHEA-COMP:10186"/>
        <dbReference type="ChEBI" id="CHEBI:15377"/>
        <dbReference type="ChEBI" id="CHEBI:15378"/>
        <dbReference type="ChEBI" id="CHEBI:17790"/>
        <dbReference type="ChEBI" id="CHEBI:78846"/>
        <dbReference type="ChEBI" id="CHEBI:82735"/>
        <dbReference type="EC" id="3.1.1.85"/>
    </reaction>
</comment>
<comment type="subunit">
    <text evidence="5">Monomer.</text>
</comment>
<feature type="binding site" evidence="5">
    <location>
        <position position="27"/>
    </location>
    <ligand>
        <name>substrate</name>
    </ligand>
</feature>
<evidence type="ECO:0000256" key="2">
    <source>
        <dbReference type="ARBA" id="ARBA00022490"/>
    </source>
</evidence>
<dbReference type="GO" id="GO:0009102">
    <property type="term" value="P:biotin biosynthetic process"/>
    <property type="evidence" value="ECO:0007669"/>
    <property type="project" value="UniProtKB-UniRule"/>
</dbReference>
<dbReference type="AlphaFoldDB" id="A0A552X1R8"/>
<evidence type="ECO:0000313" key="8">
    <source>
        <dbReference type="Proteomes" id="UP000320359"/>
    </source>
</evidence>
<proteinExistence type="inferred from homology"/>
<keyword evidence="2 5" id="KW-0963">Cytoplasm</keyword>
<dbReference type="Proteomes" id="UP000320359">
    <property type="component" value="Unassembled WGS sequence"/>
</dbReference>
<keyword evidence="3 5" id="KW-0093">Biotin biosynthesis</keyword>
<dbReference type="GO" id="GO:0016020">
    <property type="term" value="C:membrane"/>
    <property type="evidence" value="ECO:0007669"/>
    <property type="project" value="TreeGrafter"/>
</dbReference>
<dbReference type="RefSeq" id="WP_143235974.1">
    <property type="nucleotide sequence ID" value="NZ_VJWL01000002.1"/>
</dbReference>
<feature type="binding site" evidence="5">
    <location>
        <begin position="153"/>
        <end position="157"/>
    </location>
    <ligand>
        <name>substrate</name>
    </ligand>
</feature>
<name>A0A552X1R8_9GAMM</name>
<accession>A0A552X1R8</accession>
<gene>
    <name evidence="5 7" type="primary">bioH</name>
    <name evidence="7" type="ORF">FM042_08390</name>
</gene>
<comment type="pathway">
    <text evidence="5">Cofactor biosynthesis; biotin biosynthesis.</text>
</comment>
<sequence>MKSTTELSLNLHNSRQSGRDLVLLHGWGLNQAIWDPIVPSLTSHYRVWTMDLPGFGDSGWEAPDADFSHASARVANVIAAHIDHPCVLAGWSMGGLVATEIALRHPRRVHRLVTIASSPHFLKTSEWSGIDPDVLRDFRAQLGSDLNKTIDRFLSVQALGSPQARAEIKAMRTLLKSKPVPHAEALEAGLQWLAQVDLRSQLCAIDVPMTRLYGRRDSLVPATIADAISTTLSAQNDQSQVFLNSAHAPFITEPEAFVEALISANDARN</sequence>
<feature type="binding site" evidence="5">
    <location>
        <position position="247"/>
    </location>
    <ligand>
        <name>substrate</name>
    </ligand>
</feature>
<dbReference type="PANTHER" id="PTHR43798:SF31">
    <property type="entry name" value="AB HYDROLASE SUPERFAMILY PROTEIN YCLE"/>
    <property type="match status" value="1"/>
</dbReference>
<dbReference type="InterPro" id="IPR000073">
    <property type="entry name" value="AB_hydrolase_1"/>
</dbReference>
<keyword evidence="4 5" id="KW-0378">Hydrolase</keyword>
<dbReference type="EMBL" id="VJWL01000002">
    <property type="protein sequence ID" value="TRW48990.1"/>
    <property type="molecule type" value="Genomic_DNA"/>
</dbReference>
<dbReference type="InterPro" id="IPR029058">
    <property type="entry name" value="AB_hydrolase_fold"/>
</dbReference>
<feature type="domain" description="AB hydrolase-1" evidence="6">
    <location>
        <begin position="21"/>
        <end position="254"/>
    </location>
</feature>
<dbReference type="InterPro" id="IPR050266">
    <property type="entry name" value="AB_hydrolase_sf"/>
</dbReference>
<keyword evidence="8" id="KW-1185">Reference proteome</keyword>
<comment type="subcellular location">
    <subcellularLocation>
        <location evidence="5">Cytoplasm</location>
    </subcellularLocation>
</comment>
<dbReference type="GO" id="GO:0005737">
    <property type="term" value="C:cytoplasm"/>
    <property type="evidence" value="ECO:0007669"/>
    <property type="project" value="UniProtKB-SubCell"/>
</dbReference>
<dbReference type="NCBIfam" id="TIGR01738">
    <property type="entry name" value="bioH"/>
    <property type="match status" value="1"/>
</dbReference>
<dbReference type="PANTHER" id="PTHR43798">
    <property type="entry name" value="MONOACYLGLYCEROL LIPASE"/>
    <property type="match status" value="1"/>
</dbReference>
<dbReference type="PRINTS" id="PR00111">
    <property type="entry name" value="ABHYDROLASE"/>
</dbReference>
<dbReference type="UniPathway" id="UPA00078"/>
<evidence type="ECO:0000313" key="7">
    <source>
        <dbReference type="EMBL" id="TRW48990.1"/>
    </source>
</evidence>
<comment type="caution">
    <text evidence="7">The sequence shown here is derived from an EMBL/GenBank/DDBJ whole genome shotgun (WGS) entry which is preliminary data.</text>
</comment>
<dbReference type="EC" id="3.1.1.85" evidence="5"/>
<dbReference type="OrthoDB" id="9780744at2"/>
<comment type="function">
    <text evidence="5">The physiological role of BioH is to remove the methyl group introduced by BioC when the pimeloyl moiety is complete. It allows to synthesize pimeloyl-ACP via the fatty acid synthetic pathway through the hydrolysis of the ester bonds of pimeloyl-ACP esters.</text>
</comment>
<feature type="binding site" evidence="5">
    <location>
        <begin position="92"/>
        <end position="93"/>
    </location>
    <ligand>
        <name>substrate</name>
    </ligand>
</feature>